<dbReference type="InterPro" id="IPR002125">
    <property type="entry name" value="CMP_dCMP_dom"/>
</dbReference>
<dbReference type="GO" id="GO:0052717">
    <property type="term" value="F:tRNA-specific adenosine-34 deaminase activity"/>
    <property type="evidence" value="ECO:0007669"/>
    <property type="project" value="UniProtKB-UniRule"/>
</dbReference>
<dbReference type="EMBL" id="JABXOR010000266">
    <property type="protein sequence ID" value="NVO99428.1"/>
    <property type="molecule type" value="Genomic_DNA"/>
</dbReference>
<keyword evidence="6 8" id="KW-0862">Zinc</keyword>
<dbReference type="GeneID" id="93397005"/>
<dbReference type="SUPFAM" id="SSF53927">
    <property type="entry name" value="Cytidine deaminase-like"/>
    <property type="match status" value="1"/>
</dbReference>
<feature type="active site" description="Proton donor" evidence="8">
    <location>
        <position position="60"/>
    </location>
</feature>
<evidence type="ECO:0000313" key="11">
    <source>
        <dbReference type="Proteomes" id="UP000533429"/>
    </source>
</evidence>
<comment type="cofactor">
    <cofactor evidence="8">
        <name>Zn(2+)</name>
        <dbReference type="ChEBI" id="CHEBI:29105"/>
    </cofactor>
    <text evidence="8">Binds 1 zinc ion per subunit.</text>
</comment>
<dbReference type="EC" id="3.5.4.33" evidence="8"/>
<evidence type="ECO:0000313" key="10">
    <source>
        <dbReference type="EMBL" id="NVO99428.1"/>
    </source>
</evidence>
<dbReference type="CDD" id="cd01285">
    <property type="entry name" value="nucleoside_deaminase"/>
    <property type="match status" value="1"/>
</dbReference>
<evidence type="ECO:0000256" key="5">
    <source>
        <dbReference type="ARBA" id="ARBA00022801"/>
    </source>
</evidence>
<evidence type="ECO:0000256" key="8">
    <source>
        <dbReference type="HAMAP-Rule" id="MF_00972"/>
    </source>
</evidence>
<comment type="catalytic activity">
    <reaction evidence="7 8">
        <text>adenosine(34) in tRNA + H2O + H(+) = inosine(34) in tRNA + NH4(+)</text>
        <dbReference type="Rhea" id="RHEA:43168"/>
        <dbReference type="Rhea" id="RHEA-COMP:10373"/>
        <dbReference type="Rhea" id="RHEA-COMP:10374"/>
        <dbReference type="ChEBI" id="CHEBI:15377"/>
        <dbReference type="ChEBI" id="CHEBI:15378"/>
        <dbReference type="ChEBI" id="CHEBI:28938"/>
        <dbReference type="ChEBI" id="CHEBI:74411"/>
        <dbReference type="ChEBI" id="CHEBI:82852"/>
        <dbReference type="EC" id="3.5.4.33"/>
    </reaction>
</comment>
<dbReference type="AlphaFoldDB" id="A0A1C3DNB4"/>
<keyword evidence="4 8" id="KW-0479">Metal-binding</keyword>
<sequence>MTVEYSEQDKIFMHRAIELAANAEAEGEVPVGAVVVYQGRVVGEGWNRSIGQHDATAHAEIMALRQAGQVLQNYRLLDTTLYVTLEPCPMCAGAMVHSRVGKVVYGAPDLKTGAAGSTMNLLSYAGVNHHVQFDAGLLEDECRAQLQAFFKRRRAEKKALKQAEKEKQQR</sequence>
<dbReference type="InterPro" id="IPR028883">
    <property type="entry name" value="tRNA_aden_deaminase"/>
</dbReference>
<evidence type="ECO:0000256" key="1">
    <source>
        <dbReference type="ARBA" id="ARBA00010669"/>
    </source>
</evidence>
<reference evidence="10 11" key="1">
    <citation type="submission" date="2020-06" db="EMBL/GenBank/DDBJ databases">
        <title>Photobacterium damselae subsp. damselae comparative genomics.</title>
        <authorList>
            <person name="Osorio C.R."/>
        </authorList>
    </citation>
    <scope>NUCLEOTIDE SEQUENCE [LARGE SCALE GENOMIC DNA]</scope>
    <source>
        <strain evidence="10 11">TW250/03</strain>
    </source>
</reference>
<accession>A0A1C3DNB4</accession>
<dbReference type="InterPro" id="IPR016192">
    <property type="entry name" value="APOBEC/CMP_deaminase_Zn-bd"/>
</dbReference>
<feature type="binding site" evidence="8">
    <location>
        <position position="91"/>
    </location>
    <ligand>
        <name>Zn(2+)</name>
        <dbReference type="ChEBI" id="CHEBI:29105"/>
        <note>catalytic</note>
    </ligand>
</feature>
<feature type="domain" description="CMP/dCMP-type deaminase" evidence="9">
    <location>
        <begin position="7"/>
        <end position="118"/>
    </location>
</feature>
<evidence type="ECO:0000256" key="4">
    <source>
        <dbReference type="ARBA" id="ARBA00022723"/>
    </source>
</evidence>
<dbReference type="PROSITE" id="PS51747">
    <property type="entry name" value="CYT_DCMP_DEAMINASES_2"/>
    <property type="match status" value="1"/>
</dbReference>
<dbReference type="Gene3D" id="3.40.140.10">
    <property type="entry name" value="Cytidine Deaminase, domain 2"/>
    <property type="match status" value="1"/>
</dbReference>
<comment type="similarity">
    <text evidence="1">Belongs to the cytidine and deoxycytidylate deaminase family. ADAT2 subfamily.</text>
</comment>
<dbReference type="NCBIfam" id="NF008113">
    <property type="entry name" value="PRK10860.1"/>
    <property type="match status" value="1"/>
</dbReference>
<organism evidence="10 11">
    <name type="scientific">Photobacterium damselae subsp. damselae</name>
    <name type="common">Listonella damsela</name>
    <dbReference type="NCBI Taxonomy" id="85581"/>
    <lineage>
        <taxon>Bacteria</taxon>
        <taxon>Pseudomonadati</taxon>
        <taxon>Pseudomonadota</taxon>
        <taxon>Gammaproteobacteria</taxon>
        <taxon>Vibrionales</taxon>
        <taxon>Vibrionaceae</taxon>
        <taxon>Photobacterium</taxon>
    </lineage>
</organism>
<evidence type="ECO:0000256" key="7">
    <source>
        <dbReference type="ARBA" id="ARBA00048045"/>
    </source>
</evidence>
<dbReference type="Proteomes" id="UP000533429">
    <property type="component" value="Unassembled WGS sequence"/>
</dbReference>
<dbReference type="PROSITE" id="PS00903">
    <property type="entry name" value="CYT_DCMP_DEAMINASES_1"/>
    <property type="match status" value="1"/>
</dbReference>
<keyword evidence="3 8" id="KW-0819">tRNA processing</keyword>
<evidence type="ECO:0000256" key="2">
    <source>
        <dbReference type="ARBA" id="ARBA00011738"/>
    </source>
</evidence>
<dbReference type="Pfam" id="PF00383">
    <property type="entry name" value="dCMP_cyt_deam_1"/>
    <property type="match status" value="1"/>
</dbReference>
<gene>
    <name evidence="8 10" type="primary">tadA</name>
    <name evidence="10" type="ORF">HWA77_04305</name>
</gene>
<dbReference type="GO" id="GO:0002100">
    <property type="term" value="P:tRNA wobble adenosine to inosine editing"/>
    <property type="evidence" value="ECO:0007669"/>
    <property type="project" value="UniProtKB-UniRule"/>
</dbReference>
<dbReference type="FunFam" id="3.40.140.10:FF:000005">
    <property type="entry name" value="tRNA-specific adenosine deaminase"/>
    <property type="match status" value="1"/>
</dbReference>
<dbReference type="KEGG" id="pds:CAY62_02985"/>
<evidence type="ECO:0000256" key="6">
    <source>
        <dbReference type="ARBA" id="ARBA00022833"/>
    </source>
</evidence>
<name>A0A1C3DNB4_PHODD</name>
<evidence type="ECO:0000259" key="9">
    <source>
        <dbReference type="PROSITE" id="PS51747"/>
    </source>
</evidence>
<feature type="binding site" evidence="8">
    <location>
        <position position="88"/>
    </location>
    <ligand>
        <name>Zn(2+)</name>
        <dbReference type="ChEBI" id="CHEBI:29105"/>
        <note>catalytic</note>
    </ligand>
</feature>
<protein>
    <recommendedName>
        <fullName evidence="8">tRNA-specific adenosine deaminase</fullName>
        <ecNumber evidence="8">3.5.4.33</ecNumber>
    </recommendedName>
</protein>
<comment type="caution">
    <text evidence="10">The sequence shown here is derived from an EMBL/GenBank/DDBJ whole genome shotgun (WGS) entry which is preliminary data.</text>
</comment>
<evidence type="ECO:0000256" key="3">
    <source>
        <dbReference type="ARBA" id="ARBA00022694"/>
    </source>
</evidence>
<comment type="subunit">
    <text evidence="2 8">Homodimer.</text>
</comment>
<dbReference type="InterPro" id="IPR016193">
    <property type="entry name" value="Cytidine_deaminase-like"/>
</dbReference>
<dbReference type="GO" id="GO:0008270">
    <property type="term" value="F:zinc ion binding"/>
    <property type="evidence" value="ECO:0007669"/>
    <property type="project" value="UniProtKB-UniRule"/>
</dbReference>
<feature type="binding site" evidence="8">
    <location>
        <position position="58"/>
    </location>
    <ligand>
        <name>Zn(2+)</name>
        <dbReference type="ChEBI" id="CHEBI:29105"/>
        <note>catalytic</note>
    </ligand>
</feature>
<dbReference type="HAMAP" id="MF_00972">
    <property type="entry name" value="tRNA_aden_deaminase"/>
    <property type="match status" value="1"/>
</dbReference>
<keyword evidence="5 8" id="KW-0378">Hydrolase</keyword>
<dbReference type="PANTHER" id="PTHR11079">
    <property type="entry name" value="CYTOSINE DEAMINASE FAMILY MEMBER"/>
    <property type="match status" value="1"/>
</dbReference>
<proteinExistence type="inferred from homology"/>
<comment type="function">
    <text evidence="8">Catalyzes the deamination of adenosine to inosine at the wobble position 34 of tRNA(Arg2).</text>
</comment>
<dbReference type="PANTHER" id="PTHR11079:SF202">
    <property type="entry name" value="TRNA-SPECIFIC ADENOSINE DEAMINASE"/>
    <property type="match status" value="1"/>
</dbReference>
<dbReference type="RefSeq" id="WP_036764301.1">
    <property type="nucleotide sequence ID" value="NZ_AP026780.1"/>
</dbReference>